<reference evidence="3 4" key="1">
    <citation type="submission" date="2017-07" db="EMBL/GenBank/DDBJ databases">
        <title>Leptospira spp. isolated from tropical soils.</title>
        <authorList>
            <person name="Thibeaux R."/>
            <person name="Iraola G."/>
            <person name="Ferres I."/>
            <person name="Bierque E."/>
            <person name="Girault D."/>
            <person name="Soupe-Gilbert M.-E."/>
            <person name="Picardeau M."/>
            <person name="Goarant C."/>
        </authorList>
    </citation>
    <scope>NUCLEOTIDE SEQUENCE [LARGE SCALE GENOMIC DNA]</scope>
    <source>
        <strain evidence="2 4">FH1-B-B1</strain>
        <strain evidence="1 3">FH1-B-C1</strain>
    </source>
</reference>
<dbReference type="EMBL" id="NPDY01000002">
    <property type="protein sequence ID" value="PJZ70781.1"/>
    <property type="molecule type" value="Genomic_DNA"/>
</dbReference>
<proteinExistence type="predicted"/>
<organism evidence="2 4">
    <name type="scientific">Leptospira perolatii</name>
    <dbReference type="NCBI Taxonomy" id="2023191"/>
    <lineage>
        <taxon>Bacteria</taxon>
        <taxon>Pseudomonadati</taxon>
        <taxon>Spirochaetota</taxon>
        <taxon>Spirochaetia</taxon>
        <taxon>Leptospirales</taxon>
        <taxon>Leptospiraceae</taxon>
        <taxon>Leptospira</taxon>
    </lineage>
</organism>
<evidence type="ECO:0000313" key="2">
    <source>
        <dbReference type="EMBL" id="PJZ73989.1"/>
    </source>
</evidence>
<dbReference type="OrthoDB" id="338979at2"/>
<accession>A0A2M9ZPS9</accession>
<dbReference type="Proteomes" id="UP000231990">
    <property type="component" value="Unassembled WGS sequence"/>
</dbReference>
<name>A0A2M9ZPS9_9LEPT</name>
<dbReference type="RefSeq" id="WP_100712787.1">
    <property type="nucleotide sequence ID" value="NZ_NPDY01000002.1"/>
</dbReference>
<evidence type="ECO:0000313" key="4">
    <source>
        <dbReference type="Proteomes" id="UP000231990"/>
    </source>
</evidence>
<dbReference type="AlphaFoldDB" id="A0A2M9ZPS9"/>
<keyword evidence="3" id="KW-1185">Reference proteome</keyword>
<sequence length="297" mass="33415">MRFWPRSRKSRVISWLEDSGKLEKSLTKSLNYIFQATLEELLPEEVQLTPSAIGLARIPEDKLSHLIEDFPFDQAFPYTRVEEFLSEETQDALLEFIAGAQAAPSRGLILGILNQPEVQDILSDGLGKVLLEFHKKINPLHSVFQAAGLEKQIAQFLTFLLPGFTERIADFVAMGSGAAEVQSILRNTLKILFKTGFGEWGRMEASALGPKSDRLRRAIASDPKIQTVFKTAYSAARDTLLKQYRKESLREFIGLSEPELQLWIGKVVDDASFNIRQIHKKKPLTGLVMEILGDILD</sequence>
<comment type="caution">
    <text evidence="2">The sequence shown here is derived from an EMBL/GenBank/DDBJ whole genome shotgun (WGS) entry which is preliminary data.</text>
</comment>
<evidence type="ECO:0000313" key="1">
    <source>
        <dbReference type="EMBL" id="PJZ70781.1"/>
    </source>
</evidence>
<dbReference type="EMBL" id="NPDZ01000003">
    <property type="protein sequence ID" value="PJZ73989.1"/>
    <property type="molecule type" value="Genomic_DNA"/>
</dbReference>
<gene>
    <name evidence="1" type="ORF">CH360_04520</name>
    <name evidence="2" type="ORF">CH373_07660</name>
</gene>
<dbReference type="Proteomes" id="UP000231962">
    <property type="component" value="Unassembled WGS sequence"/>
</dbReference>
<protein>
    <submittedName>
        <fullName evidence="2">Uncharacterized protein</fullName>
    </submittedName>
</protein>
<evidence type="ECO:0000313" key="3">
    <source>
        <dbReference type="Proteomes" id="UP000231962"/>
    </source>
</evidence>